<dbReference type="PANTHER" id="PTHR46586">
    <property type="entry name" value="ANKYRIN REPEAT-CONTAINING PROTEIN"/>
    <property type="match status" value="1"/>
</dbReference>
<dbReference type="InterPro" id="IPR052050">
    <property type="entry name" value="SecEffector_AnkRepeat"/>
</dbReference>
<evidence type="ECO:0000313" key="2">
    <source>
        <dbReference type="Proteomes" id="UP000488956"/>
    </source>
</evidence>
<dbReference type="EMBL" id="QXFX01000649">
    <property type="protein sequence ID" value="KAE9108424.1"/>
    <property type="molecule type" value="Genomic_DNA"/>
</dbReference>
<dbReference type="Gene3D" id="1.25.40.20">
    <property type="entry name" value="Ankyrin repeat-containing domain"/>
    <property type="match status" value="1"/>
</dbReference>
<reference evidence="1 2" key="1">
    <citation type="submission" date="2018-09" db="EMBL/GenBank/DDBJ databases">
        <title>Genomic investigation of the strawberry pathogen Phytophthora fragariae indicates pathogenicity is determined by transcriptional variation in three key races.</title>
        <authorList>
            <person name="Adams T.M."/>
            <person name="Armitage A.D."/>
            <person name="Sobczyk M.K."/>
            <person name="Bates H.J."/>
            <person name="Dunwell J.M."/>
            <person name="Nellist C.F."/>
            <person name="Harrison R.J."/>
        </authorList>
    </citation>
    <scope>NUCLEOTIDE SEQUENCE [LARGE SCALE GENOMIC DNA]</scope>
    <source>
        <strain evidence="1 2">ONT-3</strain>
    </source>
</reference>
<dbReference type="PANTHER" id="PTHR46586:SF3">
    <property type="entry name" value="ANKYRIN REPEAT-CONTAINING PROTEIN"/>
    <property type="match status" value="1"/>
</dbReference>
<dbReference type="SUPFAM" id="SSF48403">
    <property type="entry name" value="Ankyrin repeat"/>
    <property type="match status" value="1"/>
</dbReference>
<protein>
    <submittedName>
        <fullName evidence="1">Uncharacterized protein</fullName>
    </submittedName>
</protein>
<evidence type="ECO:0000313" key="1">
    <source>
        <dbReference type="EMBL" id="KAE9108424.1"/>
    </source>
</evidence>
<organism evidence="1 2">
    <name type="scientific">Phytophthora fragariae</name>
    <dbReference type="NCBI Taxonomy" id="53985"/>
    <lineage>
        <taxon>Eukaryota</taxon>
        <taxon>Sar</taxon>
        <taxon>Stramenopiles</taxon>
        <taxon>Oomycota</taxon>
        <taxon>Peronosporomycetes</taxon>
        <taxon>Peronosporales</taxon>
        <taxon>Peronosporaceae</taxon>
        <taxon>Phytophthora</taxon>
    </lineage>
</organism>
<dbReference type="AlphaFoldDB" id="A0A6G0L4J7"/>
<comment type="caution">
    <text evidence="1">The sequence shown here is derived from an EMBL/GenBank/DDBJ whole genome shotgun (WGS) entry which is preliminary data.</text>
</comment>
<gene>
    <name evidence="1" type="ORF">PF010_g11919</name>
</gene>
<dbReference type="Proteomes" id="UP000488956">
    <property type="component" value="Unassembled WGS sequence"/>
</dbReference>
<name>A0A6G0L4J7_9STRA</name>
<sequence length="714" mass="79678">MVVTLTSVALVLLGQREGDALLALGPLVSTFLGPSPHLSLSEACALASTSLIDWMWSLSCTSEARRAASWRLTDYLRSEPHNYHWQFWKATKVAAERGDLALVSWLVAHFSSCTVSVEVVEAAAKNGHLGVLQFLLEHDAGRYCRHKHSAMTTRAEEVSFQSIPLLKSKGMGRGCHVVHWGGRSIVAAIENGHSDVGRWLYMHAPHELNAEEIRLAIEASLKVGDMELASFLLPPDRRLVDFAYMIGRPEVIEMMLDAGILREDPGAAAASIRRLAKSGRLDLMLRIARLHSPPLPPTHVNFDWRNDWFYAAIQACEVRDVEMVKWLVQHPLSEGLCETDLMFGRSSEIAHQFCVASGAGQIETMEFLDEQDLADQIDRSLVRATHNGHLNAVQWIFEPADIVAFEAAVPCVRTFSDDGSSTWVESIVPGFGWCQVQRCDLVFDSDNATPPRDEGISSLRLQFNKETPSISDGLTPLFRAIGFSLRNLTLDAPRRELPTILGYCPNLKELSLCGGVVDARLNFSVYHAKGETLPQLNPNWDSVSAIATALADNDNSLTNCARRIRVRIEQFSDEVDSSVPPMEYECRVRADFSALLDMLKTNRSLDYLEVAVPPVYEQYLQSFRSHHLEPIWRTLNPLPLGSKLAFLSICTLGSEPSVKRPDRAQAQSRVMPSPLDQHVLTIIFEFAADPVLREVYFRTSHRIAHELVHDETSI</sequence>
<proteinExistence type="predicted"/>
<dbReference type="InterPro" id="IPR036770">
    <property type="entry name" value="Ankyrin_rpt-contain_sf"/>
</dbReference>
<accession>A0A6G0L4J7</accession>